<evidence type="ECO:0000313" key="5">
    <source>
        <dbReference type="EMBL" id="XDK31713.1"/>
    </source>
</evidence>
<dbReference type="InterPro" id="IPR000073">
    <property type="entry name" value="AB_hydrolase_1"/>
</dbReference>
<dbReference type="GO" id="GO:0070205">
    <property type="term" value="F:2-succinyl-6-hydroxy-2,4-cyclohexadiene-1-carboxylate synthase activity"/>
    <property type="evidence" value="ECO:0007669"/>
    <property type="project" value="UniProtKB-UniRule"/>
</dbReference>
<dbReference type="HAMAP" id="MF_01660">
    <property type="entry name" value="MenH"/>
    <property type="match status" value="1"/>
</dbReference>
<gene>
    <name evidence="3 5" type="primary">menH</name>
    <name evidence="5" type="ORF">AB4Y30_11845</name>
</gene>
<protein>
    <recommendedName>
        <fullName evidence="3">Putative 2-succinyl-6-hydroxy-2,4-cyclohexadiene-1-carboxylate synthase</fullName>
        <shortName evidence="3">SHCHC synthase</shortName>
        <ecNumber evidence="3">4.2.99.20</ecNumber>
    </recommendedName>
</protein>
<dbReference type="EMBL" id="CP162599">
    <property type="protein sequence ID" value="XDK31713.1"/>
    <property type="molecule type" value="Genomic_DNA"/>
</dbReference>
<reference evidence="5" key="1">
    <citation type="submission" date="2024-07" db="EMBL/GenBank/DDBJ databases">
        <title>Halotolerant mesophilic bacterium Ornithinibacillus sp. 4-3, sp. nov., isolated from soil.</title>
        <authorList>
            <person name="Sidarenka A.V."/>
            <person name="Guliayeva D.E."/>
            <person name="Leanovich S.I."/>
            <person name="Hileuskaya K.S."/>
            <person name="Akhremchuk A.E."/>
            <person name="Sikolenko M.A."/>
            <person name="Valentovich L.N."/>
        </authorList>
    </citation>
    <scope>NUCLEOTIDE SEQUENCE</scope>
    <source>
        <strain evidence="5">4-3</strain>
    </source>
</reference>
<dbReference type="PANTHER" id="PTHR42916">
    <property type="entry name" value="2-SUCCINYL-5-ENOLPYRUVYL-6-HYDROXY-3-CYCLOHEXENE-1-CARBOXYLATE SYNTHASE"/>
    <property type="match status" value="1"/>
</dbReference>
<dbReference type="Pfam" id="PF00561">
    <property type="entry name" value="Abhydrolase_1"/>
    <property type="match status" value="1"/>
</dbReference>
<proteinExistence type="inferred from homology"/>
<comment type="pathway">
    <text evidence="3">Quinol/quinone metabolism; 1,4-dihydroxy-2-naphthoate biosynthesis; 1,4-dihydroxy-2-naphthoate from chorismate: step 3/7.</text>
</comment>
<dbReference type="PRINTS" id="PR00412">
    <property type="entry name" value="EPOXHYDRLASE"/>
</dbReference>
<sequence length="267" mass="30415">MRFTVNNATYAYEIYGEGEVLLLLHGFTGSKQTWQSFVEIWQKSFQVITIDLPGHGETVTQTVRSMEACCHDIDQLLTYLQIETVHLIGYSMGGRTALSFALLYPEKVKTLILESASPGLKQEVDREMRRANDEKLAKQIETEGLSAFVQFWENIPLFATQKTLPEQMKKKIYQERIAQTEAGLASSLRHMGTGSQPSWWENLSKLIIPVLLIVGELDTKFVTINKMMQKRIAFATLEVVSDAGHAVHIEQAEIFDRLIRMFITKKQ</sequence>
<feature type="domain" description="AB hydrolase-1" evidence="4">
    <location>
        <begin position="20"/>
        <end position="250"/>
    </location>
</feature>
<dbReference type="PRINTS" id="PR00111">
    <property type="entry name" value="ABHYDROLASE"/>
</dbReference>
<accession>A0AB39HKP2</accession>
<dbReference type="GO" id="GO:0009234">
    <property type="term" value="P:menaquinone biosynthetic process"/>
    <property type="evidence" value="ECO:0007669"/>
    <property type="project" value="UniProtKB-UniRule"/>
</dbReference>
<name>A0AB39HKP2_9BACI</name>
<dbReference type="EC" id="4.2.99.20" evidence="3"/>
<comment type="function">
    <text evidence="3">Catalyzes a proton abstraction reaction that results in 2,5-elimination of pyruvate from 2-succinyl-5-enolpyruvyl-6-hydroxy-3-cyclohexene-1-carboxylate (SEPHCHC) and the formation of 2-succinyl-6-hydroxy-2,4-cyclohexadiene-1-carboxylate (SHCHC).</text>
</comment>
<comment type="subunit">
    <text evidence="3">Monomer.</text>
</comment>
<comment type="pathway">
    <text evidence="3">Quinol/quinone metabolism; menaquinone biosynthesis.</text>
</comment>
<dbReference type="SUPFAM" id="SSF53474">
    <property type="entry name" value="alpha/beta-Hydrolases"/>
    <property type="match status" value="1"/>
</dbReference>
<dbReference type="AlphaFoldDB" id="A0AB39HKP2"/>
<dbReference type="PANTHER" id="PTHR42916:SF1">
    <property type="entry name" value="PROTEIN PHYLLO, CHLOROPLASTIC"/>
    <property type="match status" value="1"/>
</dbReference>
<dbReference type="InterPro" id="IPR022485">
    <property type="entry name" value="SHCHC_synthase_MenH"/>
</dbReference>
<comment type="catalytic activity">
    <reaction evidence="3">
        <text>5-enolpyruvoyl-6-hydroxy-2-succinyl-cyclohex-3-ene-1-carboxylate = (1R,6R)-6-hydroxy-2-succinyl-cyclohexa-2,4-diene-1-carboxylate + pyruvate</text>
        <dbReference type="Rhea" id="RHEA:25597"/>
        <dbReference type="ChEBI" id="CHEBI:15361"/>
        <dbReference type="ChEBI" id="CHEBI:58689"/>
        <dbReference type="ChEBI" id="CHEBI:58818"/>
        <dbReference type="EC" id="4.2.99.20"/>
    </reaction>
</comment>
<evidence type="ECO:0000256" key="3">
    <source>
        <dbReference type="HAMAP-Rule" id="MF_01660"/>
    </source>
</evidence>
<organism evidence="5">
    <name type="scientific">Ornithinibacillus sp. 4-3</name>
    <dbReference type="NCBI Taxonomy" id="3231488"/>
    <lineage>
        <taxon>Bacteria</taxon>
        <taxon>Bacillati</taxon>
        <taxon>Bacillota</taxon>
        <taxon>Bacilli</taxon>
        <taxon>Bacillales</taxon>
        <taxon>Bacillaceae</taxon>
        <taxon>Ornithinibacillus</taxon>
    </lineage>
</organism>
<dbReference type="NCBIfam" id="TIGR03695">
    <property type="entry name" value="menH_SHCHC"/>
    <property type="match status" value="1"/>
</dbReference>
<comment type="similarity">
    <text evidence="3">Belongs to the AB hydrolase superfamily. MenH family.</text>
</comment>
<evidence type="ECO:0000256" key="2">
    <source>
        <dbReference type="ARBA" id="ARBA00023239"/>
    </source>
</evidence>
<dbReference type="Gene3D" id="3.40.50.1820">
    <property type="entry name" value="alpha/beta hydrolase"/>
    <property type="match status" value="1"/>
</dbReference>
<keyword evidence="2 3" id="KW-0456">Lyase</keyword>
<dbReference type="InterPro" id="IPR029058">
    <property type="entry name" value="AB_hydrolase_fold"/>
</dbReference>
<dbReference type="InterPro" id="IPR000639">
    <property type="entry name" value="Epox_hydrolase-like"/>
</dbReference>
<keyword evidence="1 3" id="KW-0474">Menaquinone biosynthesis</keyword>
<evidence type="ECO:0000259" key="4">
    <source>
        <dbReference type="Pfam" id="PF00561"/>
    </source>
</evidence>
<dbReference type="RefSeq" id="WP_368652439.1">
    <property type="nucleotide sequence ID" value="NZ_CP162599.1"/>
</dbReference>
<evidence type="ECO:0000256" key="1">
    <source>
        <dbReference type="ARBA" id="ARBA00022428"/>
    </source>
</evidence>